<keyword evidence="3 7" id="KW-0479">Metal-binding</keyword>
<proteinExistence type="predicted"/>
<evidence type="ECO:0000256" key="6">
    <source>
        <dbReference type="ARBA" id="ARBA00023004"/>
    </source>
</evidence>
<evidence type="ECO:0000256" key="8">
    <source>
        <dbReference type="SAM" id="MobiDB-lite"/>
    </source>
</evidence>
<dbReference type="InterPro" id="IPR051395">
    <property type="entry name" value="Cytochrome_c_Peroxidase/MauG"/>
</dbReference>
<keyword evidence="11" id="KW-0575">Peroxidase</keyword>
<gene>
    <name evidence="11" type="ORF">HLH21_03945</name>
</gene>
<feature type="compositionally biased region" description="Pro residues" evidence="8">
    <location>
        <begin position="145"/>
        <end position="158"/>
    </location>
</feature>
<dbReference type="InterPro" id="IPR004852">
    <property type="entry name" value="Di-haem_cyt_c_peroxidsae"/>
</dbReference>
<evidence type="ECO:0000256" key="9">
    <source>
        <dbReference type="SAM" id="SignalP"/>
    </source>
</evidence>
<dbReference type="GO" id="GO:0046872">
    <property type="term" value="F:metal ion binding"/>
    <property type="evidence" value="ECO:0007669"/>
    <property type="project" value="UniProtKB-KW"/>
</dbReference>
<evidence type="ECO:0000256" key="3">
    <source>
        <dbReference type="ARBA" id="ARBA00022723"/>
    </source>
</evidence>
<feature type="domain" description="Cytochrome c" evidence="10">
    <location>
        <begin position="67"/>
        <end position="217"/>
    </location>
</feature>
<evidence type="ECO:0000256" key="7">
    <source>
        <dbReference type="PROSITE-ProRule" id="PRU00433"/>
    </source>
</evidence>
<protein>
    <submittedName>
        <fullName evidence="11">Cytochrome-c peroxidase</fullName>
    </submittedName>
</protein>
<dbReference type="GO" id="GO:0030313">
    <property type="term" value="C:cell envelope"/>
    <property type="evidence" value="ECO:0007669"/>
    <property type="project" value="UniProtKB-SubCell"/>
</dbReference>
<reference evidence="11 12" key="1">
    <citation type="submission" date="2020-04" db="EMBL/GenBank/DDBJ databases">
        <title>Description of novel Gluconacetobacter.</title>
        <authorList>
            <person name="Sombolestani A."/>
        </authorList>
    </citation>
    <scope>NUCLEOTIDE SEQUENCE [LARGE SCALE GENOMIC DNA]</scope>
    <source>
        <strain evidence="11 12">LMG 21312</strain>
    </source>
</reference>
<keyword evidence="2 7" id="KW-0349">Heme</keyword>
<feature type="chain" id="PRO_5030711103" evidence="9">
    <location>
        <begin position="34"/>
        <end position="456"/>
    </location>
</feature>
<dbReference type="Gene3D" id="1.10.760.10">
    <property type="entry name" value="Cytochrome c-like domain"/>
    <property type="match status" value="2"/>
</dbReference>
<feature type="domain" description="Cytochrome c" evidence="10">
    <location>
        <begin position="274"/>
        <end position="451"/>
    </location>
</feature>
<evidence type="ECO:0000256" key="5">
    <source>
        <dbReference type="ARBA" id="ARBA00023002"/>
    </source>
</evidence>
<comment type="caution">
    <text evidence="11">The sequence shown here is derived from an EMBL/GenBank/DDBJ whole genome shotgun (WGS) entry which is preliminary data.</text>
</comment>
<keyword evidence="4 9" id="KW-0732">Signal</keyword>
<dbReference type="GO" id="GO:0004130">
    <property type="term" value="F:cytochrome-c peroxidase activity"/>
    <property type="evidence" value="ECO:0007669"/>
    <property type="project" value="TreeGrafter"/>
</dbReference>
<evidence type="ECO:0000256" key="2">
    <source>
        <dbReference type="ARBA" id="ARBA00022617"/>
    </source>
</evidence>
<name>A0A7W4P2J4_9PROT</name>
<feature type="signal peptide" evidence="9">
    <location>
        <begin position="1"/>
        <end position="33"/>
    </location>
</feature>
<organism evidence="11 12">
    <name type="scientific">Gluconacetobacter johannae</name>
    <dbReference type="NCBI Taxonomy" id="112140"/>
    <lineage>
        <taxon>Bacteria</taxon>
        <taxon>Pseudomonadati</taxon>
        <taxon>Pseudomonadota</taxon>
        <taxon>Alphaproteobacteria</taxon>
        <taxon>Acetobacterales</taxon>
        <taxon>Acetobacteraceae</taxon>
        <taxon>Gluconacetobacter</taxon>
    </lineage>
</organism>
<dbReference type="Proteomes" id="UP000561066">
    <property type="component" value="Unassembled WGS sequence"/>
</dbReference>
<dbReference type="RefSeq" id="WP_182941527.1">
    <property type="nucleotide sequence ID" value="NZ_JABEQH010000004.1"/>
</dbReference>
<feature type="compositionally biased region" description="Low complexity" evidence="8">
    <location>
        <begin position="159"/>
        <end position="168"/>
    </location>
</feature>
<evidence type="ECO:0000256" key="4">
    <source>
        <dbReference type="ARBA" id="ARBA00022729"/>
    </source>
</evidence>
<accession>A0A7W4P2J4</accession>
<dbReference type="PANTHER" id="PTHR30600">
    <property type="entry name" value="CYTOCHROME C PEROXIDASE-RELATED"/>
    <property type="match status" value="1"/>
</dbReference>
<dbReference type="InterPro" id="IPR036909">
    <property type="entry name" value="Cyt_c-like_dom_sf"/>
</dbReference>
<dbReference type="Pfam" id="PF03150">
    <property type="entry name" value="CCP_MauG"/>
    <property type="match status" value="1"/>
</dbReference>
<keyword evidence="5" id="KW-0560">Oxidoreductase</keyword>
<dbReference type="PANTHER" id="PTHR30600:SF10">
    <property type="entry name" value="BLL6722 PROTEIN"/>
    <property type="match status" value="1"/>
</dbReference>
<dbReference type="GO" id="GO:0020037">
    <property type="term" value="F:heme binding"/>
    <property type="evidence" value="ECO:0007669"/>
    <property type="project" value="InterPro"/>
</dbReference>
<dbReference type="GO" id="GO:0009055">
    <property type="term" value="F:electron transfer activity"/>
    <property type="evidence" value="ECO:0007669"/>
    <property type="project" value="InterPro"/>
</dbReference>
<keyword evidence="12" id="KW-1185">Reference proteome</keyword>
<dbReference type="InterPro" id="IPR009056">
    <property type="entry name" value="Cyt_c-like_dom"/>
</dbReference>
<feature type="region of interest" description="Disordered" evidence="8">
    <location>
        <begin position="130"/>
        <end position="168"/>
    </location>
</feature>
<dbReference type="SUPFAM" id="SSF46626">
    <property type="entry name" value="Cytochrome c"/>
    <property type="match status" value="2"/>
</dbReference>
<evidence type="ECO:0000259" key="10">
    <source>
        <dbReference type="PROSITE" id="PS51007"/>
    </source>
</evidence>
<evidence type="ECO:0000313" key="12">
    <source>
        <dbReference type="Proteomes" id="UP000561066"/>
    </source>
</evidence>
<dbReference type="AlphaFoldDB" id="A0A7W4P2J4"/>
<sequence length="456" mass="49025">MTRPRAKARRQPFRWLPVCWLAGLMFGPATGHAQSGDVRAASCLPANDGGNPCPIRLQRPPAAPLSAMALVGRAIFHDPALSGSGRLSCASCHDRAAHYGPPGRDMVARGGLDLTRQGLRAVPTLTYLERRPGFSIGPDDAESEGPPPAAVAGPPPPHAAKSAQNGAASATNMVPQGGLFWDGRADTLQQQASGPLFDPQEMASSRAIVLSRLAHAPYTRVLLQLAGPAASHTPDLLLAEALFAVSRYQIEDPAFHPYSSQFDAWLEGRTRLTPAERRGYLLFNDPAKGNCAACHPDRPGPDGAPPLLTDHQFEALGAPRNRALAVNRDAAFHDLGLCGPQRADMTGQAMWCGMFTTPTLRNAATRHAFFHNGVFGTLNQVLAFYSFRDVAPQRVYPVDAKGHVLKYDDLPPPYQSNVDTTDAPFDRHPGDAPALTDREQQDIVAFLGTLTDRPTR</sequence>
<keyword evidence="6 7" id="KW-0408">Iron</keyword>
<evidence type="ECO:0000256" key="1">
    <source>
        <dbReference type="ARBA" id="ARBA00004196"/>
    </source>
</evidence>
<dbReference type="PROSITE" id="PS51007">
    <property type="entry name" value="CYTC"/>
    <property type="match status" value="2"/>
</dbReference>
<comment type="subcellular location">
    <subcellularLocation>
        <location evidence="1">Cell envelope</location>
    </subcellularLocation>
</comment>
<dbReference type="EMBL" id="JABEQH010000004">
    <property type="protein sequence ID" value="MBB2175077.1"/>
    <property type="molecule type" value="Genomic_DNA"/>
</dbReference>
<evidence type="ECO:0000313" key="11">
    <source>
        <dbReference type="EMBL" id="MBB2175077.1"/>
    </source>
</evidence>